<dbReference type="InterPro" id="IPR036138">
    <property type="entry name" value="PBP_dimer_sf"/>
</dbReference>
<accession>A0ABW1X4I0</accession>
<dbReference type="SUPFAM" id="SSF56601">
    <property type="entry name" value="beta-lactamase/transpeptidase-like"/>
    <property type="match status" value="1"/>
</dbReference>
<dbReference type="EMBL" id="JBHSUA010000020">
    <property type="protein sequence ID" value="MFC6397389.1"/>
    <property type="molecule type" value="Genomic_DNA"/>
</dbReference>
<sequence>MANPSDPSRKSTRGTGRSASGASRTPAQHTNSQRTSSPRTSSQRTSSQRPRPATSKRPIADGLGASAGRAASSVGNARLALASPRRRLNILLVLVALVLSGFVVRAFQLQAFDSQAYASKAAKQMTRTATLIAQRGTITDRNGVVMAASEPAVKIIADPSMIARNGVDKRRDLTTSETAIASQNAVAIAEALAKYLGGKSTDYLPKLSEKSTNGSLKQYVVIQRHVPAATYQLLQAELAKGGKVTVDGKEYKAPYWYGLYKEDDPVRQYPGGSVGGNLIGTINDEQKATGGVELSLTDMLKGTNGSESYEASAYGRIPLGSQVLTPAVDGDNVTLTLDSEMQQIAEAALAKGIEGSAAKTGTAIVMNVKTGEVLADASLPSYDPTDMTKVKAENLGNRSVTTPYEPGSVQKVLTMAMLADKAGITADSRVVVEDKYASGDGYIRDSFSHDRLYLTARGIIAKSSNIGMATLISDAVDKRKVMTEQDIVDYLKSFGLGARTGIQLPGESAGVLPTADMPQYTRDQIAFGQGLSVTAVQEAAAVAAIANDGVYNAPTLVKAATDGTGATVDLPATASHRVVSVAAAEQVQDMMEAVIQLNPEQRAIDGYRTIGKSGTAERANNSGGYTGYTASFALAAPAEDPQILVYVVIDQPEKSHQGSEIALPVANSIMKLALPRYGVLPSTTEAADEPLDYEP</sequence>
<feature type="domain" description="Penicillin-binding protein dimerisation" evidence="7">
    <location>
        <begin position="133"/>
        <end position="317"/>
    </location>
</feature>
<name>A0ABW1X4I0_9ACTN</name>
<feature type="compositionally biased region" description="Low complexity" evidence="4">
    <location>
        <begin position="32"/>
        <end position="52"/>
    </location>
</feature>
<feature type="region of interest" description="Disordered" evidence="4">
    <location>
        <begin position="1"/>
        <end position="67"/>
    </location>
</feature>
<organism evidence="8 9">
    <name type="scientific">Luteococcus sanguinis</name>
    <dbReference type="NCBI Taxonomy" id="174038"/>
    <lineage>
        <taxon>Bacteria</taxon>
        <taxon>Bacillati</taxon>
        <taxon>Actinomycetota</taxon>
        <taxon>Actinomycetes</taxon>
        <taxon>Propionibacteriales</taxon>
        <taxon>Propionibacteriaceae</taxon>
        <taxon>Luteococcus</taxon>
    </lineage>
</organism>
<protein>
    <submittedName>
        <fullName evidence="8">Penicillin-binding transpeptidase domain-containing protein</fullName>
    </submittedName>
</protein>
<evidence type="ECO:0000259" key="7">
    <source>
        <dbReference type="Pfam" id="PF03717"/>
    </source>
</evidence>
<evidence type="ECO:0000259" key="6">
    <source>
        <dbReference type="Pfam" id="PF00905"/>
    </source>
</evidence>
<dbReference type="Gene3D" id="3.90.1310.10">
    <property type="entry name" value="Penicillin-binding protein 2a (Domain 2)"/>
    <property type="match status" value="1"/>
</dbReference>
<evidence type="ECO:0000256" key="3">
    <source>
        <dbReference type="ARBA" id="ARBA00023136"/>
    </source>
</evidence>
<keyword evidence="3 5" id="KW-0472">Membrane</keyword>
<keyword evidence="5" id="KW-1133">Transmembrane helix</keyword>
<comment type="similarity">
    <text evidence="2">Belongs to the transpeptidase family.</text>
</comment>
<dbReference type="Pfam" id="PF03717">
    <property type="entry name" value="PBP_dimer"/>
    <property type="match status" value="1"/>
</dbReference>
<feature type="transmembrane region" description="Helical" evidence="5">
    <location>
        <begin position="88"/>
        <end position="107"/>
    </location>
</feature>
<evidence type="ECO:0000313" key="8">
    <source>
        <dbReference type="EMBL" id="MFC6397389.1"/>
    </source>
</evidence>
<evidence type="ECO:0000313" key="9">
    <source>
        <dbReference type="Proteomes" id="UP001596266"/>
    </source>
</evidence>
<gene>
    <name evidence="8" type="ORF">ACFP57_10415</name>
</gene>
<dbReference type="Gene3D" id="3.40.710.10">
    <property type="entry name" value="DD-peptidase/beta-lactamase superfamily"/>
    <property type="match status" value="1"/>
</dbReference>
<dbReference type="InterPro" id="IPR005311">
    <property type="entry name" value="PBP_dimer"/>
</dbReference>
<dbReference type="PANTHER" id="PTHR30627:SF1">
    <property type="entry name" value="PEPTIDOGLYCAN D,D-TRANSPEPTIDASE FTSI"/>
    <property type="match status" value="1"/>
</dbReference>
<reference evidence="9" key="1">
    <citation type="journal article" date="2019" name="Int. J. Syst. Evol. Microbiol.">
        <title>The Global Catalogue of Microorganisms (GCM) 10K type strain sequencing project: providing services to taxonomists for standard genome sequencing and annotation.</title>
        <authorList>
            <consortium name="The Broad Institute Genomics Platform"/>
            <consortium name="The Broad Institute Genome Sequencing Center for Infectious Disease"/>
            <person name="Wu L."/>
            <person name="Ma J."/>
        </authorList>
    </citation>
    <scope>NUCLEOTIDE SEQUENCE [LARGE SCALE GENOMIC DNA]</scope>
    <source>
        <strain evidence="9">CGMCC 1.15277</strain>
    </source>
</reference>
<dbReference type="Gene3D" id="3.30.450.330">
    <property type="match status" value="1"/>
</dbReference>
<comment type="caution">
    <text evidence="8">The sequence shown here is derived from an EMBL/GenBank/DDBJ whole genome shotgun (WGS) entry which is preliminary data.</text>
</comment>
<proteinExistence type="inferred from homology"/>
<evidence type="ECO:0000256" key="5">
    <source>
        <dbReference type="SAM" id="Phobius"/>
    </source>
</evidence>
<dbReference type="InterPro" id="IPR001460">
    <property type="entry name" value="PCN-bd_Tpept"/>
</dbReference>
<dbReference type="SUPFAM" id="SSF56519">
    <property type="entry name" value="Penicillin binding protein dimerisation domain"/>
    <property type="match status" value="1"/>
</dbReference>
<keyword evidence="5" id="KW-0812">Transmembrane</keyword>
<dbReference type="InterPro" id="IPR012338">
    <property type="entry name" value="Beta-lactam/transpept-like"/>
</dbReference>
<feature type="domain" description="Penicillin-binding protein transpeptidase" evidence="6">
    <location>
        <begin position="361"/>
        <end position="671"/>
    </location>
</feature>
<dbReference type="PANTHER" id="PTHR30627">
    <property type="entry name" value="PEPTIDOGLYCAN D,D-TRANSPEPTIDASE"/>
    <property type="match status" value="1"/>
</dbReference>
<dbReference type="InterPro" id="IPR050515">
    <property type="entry name" value="Beta-lactam/transpept"/>
</dbReference>
<evidence type="ECO:0000256" key="1">
    <source>
        <dbReference type="ARBA" id="ARBA00004370"/>
    </source>
</evidence>
<dbReference type="RefSeq" id="WP_343885682.1">
    <property type="nucleotide sequence ID" value="NZ_BAAAKI010000010.1"/>
</dbReference>
<evidence type="ECO:0000256" key="2">
    <source>
        <dbReference type="ARBA" id="ARBA00007171"/>
    </source>
</evidence>
<dbReference type="Proteomes" id="UP001596266">
    <property type="component" value="Unassembled WGS sequence"/>
</dbReference>
<comment type="subcellular location">
    <subcellularLocation>
        <location evidence="1">Membrane</location>
    </subcellularLocation>
</comment>
<dbReference type="Pfam" id="PF00905">
    <property type="entry name" value="Transpeptidase"/>
    <property type="match status" value="1"/>
</dbReference>
<evidence type="ECO:0000256" key="4">
    <source>
        <dbReference type="SAM" id="MobiDB-lite"/>
    </source>
</evidence>
<feature type="compositionally biased region" description="Polar residues" evidence="4">
    <location>
        <begin position="13"/>
        <end position="31"/>
    </location>
</feature>
<keyword evidence="9" id="KW-1185">Reference proteome</keyword>